<evidence type="ECO:0000313" key="6">
    <source>
        <dbReference type="Proteomes" id="UP000199064"/>
    </source>
</evidence>
<proteinExistence type="predicted"/>
<dbReference type="SUPFAM" id="SSF55073">
    <property type="entry name" value="Nucleotide cyclase"/>
    <property type="match status" value="1"/>
</dbReference>
<feature type="domain" description="GGDEF" evidence="4">
    <location>
        <begin position="314"/>
        <end position="448"/>
    </location>
</feature>
<accession>A0A1H4IK76</accession>
<protein>
    <recommendedName>
        <fullName evidence="1">diguanylate cyclase</fullName>
        <ecNumber evidence="1">2.7.7.65</ecNumber>
    </recommendedName>
</protein>
<dbReference type="GO" id="GO:0043709">
    <property type="term" value="P:cell adhesion involved in single-species biofilm formation"/>
    <property type="evidence" value="ECO:0007669"/>
    <property type="project" value="TreeGrafter"/>
</dbReference>
<evidence type="ECO:0000256" key="1">
    <source>
        <dbReference type="ARBA" id="ARBA00012528"/>
    </source>
</evidence>
<comment type="catalytic activity">
    <reaction evidence="2">
        <text>2 GTP = 3',3'-c-di-GMP + 2 diphosphate</text>
        <dbReference type="Rhea" id="RHEA:24898"/>
        <dbReference type="ChEBI" id="CHEBI:33019"/>
        <dbReference type="ChEBI" id="CHEBI:37565"/>
        <dbReference type="ChEBI" id="CHEBI:58805"/>
        <dbReference type="EC" id="2.7.7.65"/>
    </reaction>
</comment>
<evidence type="ECO:0000313" key="5">
    <source>
        <dbReference type="EMBL" id="SEB34489.1"/>
    </source>
</evidence>
<feature type="transmembrane region" description="Helical" evidence="3">
    <location>
        <begin position="137"/>
        <end position="160"/>
    </location>
</feature>
<keyword evidence="3" id="KW-0812">Transmembrane</keyword>
<dbReference type="Gene3D" id="3.30.70.270">
    <property type="match status" value="1"/>
</dbReference>
<keyword evidence="3" id="KW-0472">Membrane</keyword>
<dbReference type="EMBL" id="FNSL01000001">
    <property type="protein sequence ID" value="SEB34489.1"/>
    <property type="molecule type" value="Genomic_DNA"/>
</dbReference>
<evidence type="ECO:0000256" key="2">
    <source>
        <dbReference type="ARBA" id="ARBA00034247"/>
    </source>
</evidence>
<feature type="transmembrane region" description="Helical" evidence="3">
    <location>
        <begin position="70"/>
        <end position="90"/>
    </location>
</feature>
<organism evidence="5 6">
    <name type="scientific">Nitratireductor aquibiodomus</name>
    <dbReference type="NCBI Taxonomy" id="204799"/>
    <lineage>
        <taxon>Bacteria</taxon>
        <taxon>Pseudomonadati</taxon>
        <taxon>Pseudomonadota</taxon>
        <taxon>Alphaproteobacteria</taxon>
        <taxon>Hyphomicrobiales</taxon>
        <taxon>Phyllobacteriaceae</taxon>
        <taxon>Nitratireductor</taxon>
    </lineage>
</organism>
<dbReference type="Proteomes" id="UP000199064">
    <property type="component" value="Unassembled WGS sequence"/>
</dbReference>
<dbReference type="FunFam" id="3.30.70.270:FF:000001">
    <property type="entry name" value="Diguanylate cyclase domain protein"/>
    <property type="match status" value="1"/>
</dbReference>
<reference evidence="6" key="1">
    <citation type="submission" date="2016-10" db="EMBL/GenBank/DDBJ databases">
        <authorList>
            <person name="Varghese N."/>
            <person name="Submissions S."/>
        </authorList>
    </citation>
    <scope>NUCLEOTIDE SEQUENCE [LARGE SCALE GENOMIC DNA]</scope>
    <source>
        <strain evidence="6">ES.061</strain>
    </source>
</reference>
<sequence length="455" mass="48610">MLGLVVFGTCLFGIYTRPVDFLATVWPANAVMLGLLLRMPATASRYGWGAATAGFIAADLLTGSPLGKTLILTGANLASIGGAFVVLRMFPREAIRLQTPESVPQLVSAIGFGACMAGLVGSVANPILFSGTALGGWTFWFVTEFANFVAILPVILTARVIPFPRGASAKRLAYLAMPMIALVLTCFASFQIGGPGAVAFPVPALLWAAIVYPRFVTVLLTSVFSFWSLIALSANLFDKMVDVSAEGALISMRLGVSLITLAPLMLASAMAKQKDLIAQLSHLARHDPLSNLLNRRAFGEEVLRLARSCARQAQPYSVLMLDIDHFKSINDRFGHATGDQVISIAAARISACLRGNDIIGRVGGEEFAILLPKCRREQALEVAERIRSAFSQAPVKPERQVAIPVTVSVGLASSEDGSATIEALLEEADRALYRAKHLGRNRAEIHGHAPGWKSV</sequence>
<dbReference type="InterPro" id="IPR050469">
    <property type="entry name" value="Diguanylate_Cyclase"/>
</dbReference>
<dbReference type="AlphaFoldDB" id="A0A1H4IK76"/>
<feature type="transmembrane region" description="Helical" evidence="3">
    <location>
        <begin position="102"/>
        <end position="125"/>
    </location>
</feature>
<dbReference type="GO" id="GO:0052621">
    <property type="term" value="F:diguanylate cyclase activity"/>
    <property type="evidence" value="ECO:0007669"/>
    <property type="project" value="UniProtKB-EC"/>
</dbReference>
<dbReference type="CDD" id="cd01949">
    <property type="entry name" value="GGDEF"/>
    <property type="match status" value="1"/>
</dbReference>
<feature type="transmembrane region" description="Helical" evidence="3">
    <location>
        <begin position="249"/>
        <end position="271"/>
    </location>
</feature>
<dbReference type="PROSITE" id="PS50887">
    <property type="entry name" value="GGDEF"/>
    <property type="match status" value="1"/>
</dbReference>
<dbReference type="EC" id="2.7.7.65" evidence="1"/>
<gene>
    <name evidence="5" type="ORF">SAMN05216452_0071</name>
</gene>
<dbReference type="PANTHER" id="PTHR45138">
    <property type="entry name" value="REGULATORY COMPONENTS OF SENSORY TRANSDUCTION SYSTEM"/>
    <property type="match status" value="1"/>
</dbReference>
<keyword evidence="3" id="KW-1133">Transmembrane helix</keyword>
<feature type="transmembrane region" description="Helical" evidence="3">
    <location>
        <begin position="172"/>
        <end position="192"/>
    </location>
</feature>
<dbReference type="SMART" id="SM00267">
    <property type="entry name" value="GGDEF"/>
    <property type="match status" value="1"/>
</dbReference>
<dbReference type="GO" id="GO:1902201">
    <property type="term" value="P:negative regulation of bacterial-type flagellum-dependent cell motility"/>
    <property type="evidence" value="ECO:0007669"/>
    <property type="project" value="TreeGrafter"/>
</dbReference>
<dbReference type="InterPro" id="IPR000160">
    <property type="entry name" value="GGDEF_dom"/>
</dbReference>
<keyword evidence="6" id="KW-1185">Reference proteome</keyword>
<dbReference type="InterPro" id="IPR043128">
    <property type="entry name" value="Rev_trsase/Diguanyl_cyclase"/>
</dbReference>
<dbReference type="PANTHER" id="PTHR45138:SF9">
    <property type="entry name" value="DIGUANYLATE CYCLASE DGCM-RELATED"/>
    <property type="match status" value="1"/>
</dbReference>
<dbReference type="GO" id="GO:0005886">
    <property type="term" value="C:plasma membrane"/>
    <property type="evidence" value="ECO:0007669"/>
    <property type="project" value="TreeGrafter"/>
</dbReference>
<dbReference type="NCBIfam" id="TIGR00254">
    <property type="entry name" value="GGDEF"/>
    <property type="match status" value="1"/>
</dbReference>
<dbReference type="Pfam" id="PF00990">
    <property type="entry name" value="GGDEF"/>
    <property type="match status" value="1"/>
</dbReference>
<evidence type="ECO:0000256" key="3">
    <source>
        <dbReference type="SAM" id="Phobius"/>
    </source>
</evidence>
<evidence type="ECO:0000259" key="4">
    <source>
        <dbReference type="PROSITE" id="PS50887"/>
    </source>
</evidence>
<feature type="transmembrane region" description="Helical" evidence="3">
    <location>
        <begin position="204"/>
        <end position="237"/>
    </location>
</feature>
<name>A0A1H4IK76_9HYPH</name>
<dbReference type="InterPro" id="IPR029787">
    <property type="entry name" value="Nucleotide_cyclase"/>
</dbReference>